<dbReference type="EMBL" id="JAPMOS010000013">
    <property type="protein sequence ID" value="KAJ4460336.1"/>
    <property type="molecule type" value="Genomic_DNA"/>
</dbReference>
<dbReference type="Gene3D" id="3.80.10.10">
    <property type="entry name" value="Ribonuclease Inhibitor"/>
    <property type="match status" value="2"/>
</dbReference>
<dbReference type="Gene3D" id="1.20.1280.50">
    <property type="match status" value="1"/>
</dbReference>
<organism evidence="2 3">
    <name type="scientific">Paratrimastix pyriformis</name>
    <dbReference type="NCBI Taxonomy" id="342808"/>
    <lineage>
        <taxon>Eukaryota</taxon>
        <taxon>Metamonada</taxon>
        <taxon>Preaxostyla</taxon>
        <taxon>Paratrimastigidae</taxon>
        <taxon>Paratrimastix</taxon>
    </lineage>
</organism>
<evidence type="ECO:0000313" key="2">
    <source>
        <dbReference type="EMBL" id="KAJ4460336.1"/>
    </source>
</evidence>
<keyword evidence="3" id="KW-1185">Reference proteome</keyword>
<dbReference type="InterPro" id="IPR001810">
    <property type="entry name" value="F-box_dom"/>
</dbReference>
<dbReference type="PANTHER" id="PTHR13318">
    <property type="entry name" value="PARTNER OF PAIRED, ISOFORM B-RELATED"/>
    <property type="match status" value="1"/>
</dbReference>
<gene>
    <name evidence="2" type="ORF">PAPYR_3347</name>
</gene>
<reference evidence="2" key="1">
    <citation type="journal article" date="2022" name="bioRxiv">
        <title>Genomics of Preaxostyla Flagellates Illuminates Evolutionary Transitions and the Path Towards Mitochondrial Loss.</title>
        <authorList>
            <person name="Novak L.V.F."/>
            <person name="Treitli S.C."/>
            <person name="Pyrih J."/>
            <person name="Halakuc P."/>
            <person name="Pipaliya S.V."/>
            <person name="Vacek V."/>
            <person name="Brzon O."/>
            <person name="Soukal P."/>
            <person name="Eme L."/>
            <person name="Dacks J.B."/>
            <person name="Karnkowska A."/>
            <person name="Elias M."/>
            <person name="Hampl V."/>
        </authorList>
    </citation>
    <scope>NUCLEOTIDE SEQUENCE</scope>
    <source>
        <strain evidence="2">RCP-MX</strain>
    </source>
</reference>
<dbReference type="InterPro" id="IPR006553">
    <property type="entry name" value="Leu-rich_rpt_Cys-con_subtyp"/>
</dbReference>
<feature type="domain" description="F-box" evidence="1">
    <location>
        <begin position="5"/>
        <end position="44"/>
    </location>
</feature>
<sequence>MVHINDFPDEILAAILSFFTDKFTNVVLLRFVCRRWRDVLRTHLLRIDFSEDSVRSRVTDAIFLHFSAIPSLKEVNLASCSRLTDKSMLKLVECCPELAVVNVDTCKFTAESLGPLIRSSGAFLLELNLAFYGGSDLPGLLELLGQHCPNLRALHLDYAPRLPARALWPVLAGCPALERLSLQGIKFPAAVFQALARPGSCGRQLRSINLACSTLAVDTLPDLIGGCPCLEVLDLHRLQAADGDSLPRLGSLITAPCLETLRSIDLSGCEIPVGFMRALTTRGSRLQALALRRSMFTEGTEECFVNAAFRKTITSLQLCSTLVNTRMLQILTGRVIPGTAHPGDGYPGLTYLVLQWANEPAETIEFLPRGPMRLKYLRLESNAPGFAAHCLALNDLERRGCEVEMRMNMG</sequence>
<accession>A0ABQ8UQM2</accession>
<name>A0ABQ8UQM2_9EUKA</name>
<evidence type="ECO:0000313" key="3">
    <source>
        <dbReference type="Proteomes" id="UP001141327"/>
    </source>
</evidence>
<comment type="caution">
    <text evidence="2">The sequence shown here is derived from an EMBL/GenBank/DDBJ whole genome shotgun (WGS) entry which is preliminary data.</text>
</comment>
<dbReference type="InterPro" id="IPR036047">
    <property type="entry name" value="F-box-like_dom_sf"/>
</dbReference>
<proteinExistence type="predicted"/>
<dbReference type="Proteomes" id="UP001141327">
    <property type="component" value="Unassembled WGS sequence"/>
</dbReference>
<dbReference type="InterPro" id="IPR032675">
    <property type="entry name" value="LRR_dom_sf"/>
</dbReference>
<dbReference type="Pfam" id="PF12937">
    <property type="entry name" value="F-box-like"/>
    <property type="match status" value="1"/>
</dbReference>
<dbReference type="SUPFAM" id="SSF81383">
    <property type="entry name" value="F-box domain"/>
    <property type="match status" value="1"/>
</dbReference>
<dbReference type="SUPFAM" id="SSF52047">
    <property type="entry name" value="RNI-like"/>
    <property type="match status" value="1"/>
</dbReference>
<protein>
    <recommendedName>
        <fullName evidence="1">F-box domain-containing protein</fullName>
    </recommendedName>
</protein>
<evidence type="ECO:0000259" key="1">
    <source>
        <dbReference type="Pfam" id="PF12937"/>
    </source>
</evidence>
<dbReference type="SMART" id="SM00367">
    <property type="entry name" value="LRR_CC"/>
    <property type="match status" value="2"/>
</dbReference>